<gene>
    <name evidence="15" type="ORF">APLA_LOCUS4749</name>
</gene>
<keyword evidence="3" id="KW-0808">Transferase</keyword>
<organism evidence="15 16">
    <name type="scientific">Arctia plantaginis</name>
    <name type="common">Wood tiger moth</name>
    <name type="synonym">Phalaena plantaginis</name>
    <dbReference type="NCBI Taxonomy" id="874455"/>
    <lineage>
        <taxon>Eukaryota</taxon>
        <taxon>Metazoa</taxon>
        <taxon>Ecdysozoa</taxon>
        <taxon>Arthropoda</taxon>
        <taxon>Hexapoda</taxon>
        <taxon>Insecta</taxon>
        <taxon>Pterygota</taxon>
        <taxon>Neoptera</taxon>
        <taxon>Endopterygota</taxon>
        <taxon>Lepidoptera</taxon>
        <taxon>Glossata</taxon>
        <taxon>Ditrysia</taxon>
        <taxon>Noctuoidea</taxon>
        <taxon>Erebidae</taxon>
        <taxon>Arctiinae</taxon>
        <taxon>Arctia</taxon>
    </lineage>
</organism>
<evidence type="ECO:0000256" key="6">
    <source>
        <dbReference type="ARBA" id="ARBA00022750"/>
    </source>
</evidence>
<dbReference type="FunFam" id="3.30.420.10:FF:000032">
    <property type="entry name" value="Retrovirus-related Pol polyprotein from transposon 297-like Protein"/>
    <property type="match status" value="1"/>
</dbReference>
<dbReference type="CDD" id="cd09274">
    <property type="entry name" value="RNase_HI_RT_Ty3"/>
    <property type="match status" value="1"/>
</dbReference>
<feature type="domain" description="Integrase catalytic" evidence="14">
    <location>
        <begin position="819"/>
        <end position="976"/>
    </location>
</feature>
<keyword evidence="16" id="KW-1185">Reference proteome</keyword>
<dbReference type="InterPro" id="IPR001584">
    <property type="entry name" value="Integrase_cat-core"/>
</dbReference>
<dbReference type="Pfam" id="PF17921">
    <property type="entry name" value="Integrase_H2C2"/>
    <property type="match status" value="1"/>
</dbReference>
<dbReference type="FunFam" id="3.10.20.370:FF:000001">
    <property type="entry name" value="Retrovirus-related Pol polyprotein from transposon 17.6-like protein"/>
    <property type="match status" value="1"/>
</dbReference>
<dbReference type="Gene3D" id="3.30.420.10">
    <property type="entry name" value="Ribonuclease H-like superfamily/Ribonuclease H"/>
    <property type="match status" value="1"/>
</dbReference>
<dbReference type="SUPFAM" id="SSF56672">
    <property type="entry name" value="DNA/RNA polymerases"/>
    <property type="match status" value="1"/>
</dbReference>
<dbReference type="FunFam" id="3.30.70.270:FF:000020">
    <property type="entry name" value="Transposon Tf2-6 polyprotein-like Protein"/>
    <property type="match status" value="1"/>
</dbReference>
<keyword evidence="8" id="KW-0695">RNA-directed DNA polymerase</keyword>
<dbReference type="GO" id="GO:0015074">
    <property type="term" value="P:DNA integration"/>
    <property type="evidence" value="ECO:0007669"/>
    <property type="project" value="InterPro"/>
</dbReference>
<dbReference type="InterPro" id="IPR000477">
    <property type="entry name" value="RT_dom"/>
</dbReference>
<dbReference type="Pfam" id="PF17919">
    <property type="entry name" value="RT_RNaseH_2"/>
    <property type="match status" value="1"/>
</dbReference>
<dbReference type="PANTHER" id="PTHR37984">
    <property type="entry name" value="PROTEIN CBG26694"/>
    <property type="match status" value="1"/>
</dbReference>
<dbReference type="Gene3D" id="2.40.70.10">
    <property type="entry name" value="Acid Proteases"/>
    <property type="match status" value="1"/>
</dbReference>
<keyword evidence="2" id="KW-0645">Protease</keyword>
<keyword evidence="4" id="KW-0548">Nucleotidyltransferase</keyword>
<dbReference type="Gene3D" id="3.30.70.270">
    <property type="match status" value="2"/>
</dbReference>
<dbReference type="SUPFAM" id="SSF50630">
    <property type="entry name" value="Acid proteases"/>
    <property type="match status" value="1"/>
</dbReference>
<dbReference type="InterPro" id="IPR012337">
    <property type="entry name" value="RNaseH-like_sf"/>
</dbReference>
<dbReference type="GO" id="GO:0004190">
    <property type="term" value="F:aspartic-type endopeptidase activity"/>
    <property type="evidence" value="ECO:0007669"/>
    <property type="project" value="UniProtKB-KW"/>
</dbReference>
<keyword evidence="7" id="KW-0255">Endonuclease</keyword>
<proteinExistence type="predicted"/>
<evidence type="ECO:0000313" key="15">
    <source>
        <dbReference type="EMBL" id="CAB3232197.1"/>
    </source>
</evidence>
<dbReference type="EC" id="2.7.7.49" evidence="1"/>
<dbReference type="OrthoDB" id="7486164at2759"/>
<dbReference type="InterPro" id="IPR041588">
    <property type="entry name" value="Integrase_H2C2"/>
</dbReference>
<keyword evidence="9" id="KW-0238">DNA-binding</keyword>
<dbReference type="PROSITE" id="PS50158">
    <property type="entry name" value="ZF_CCHC"/>
    <property type="match status" value="1"/>
</dbReference>
<dbReference type="GO" id="GO:0008270">
    <property type="term" value="F:zinc ion binding"/>
    <property type="evidence" value="ECO:0007669"/>
    <property type="project" value="UniProtKB-KW"/>
</dbReference>
<dbReference type="InterPro" id="IPR036397">
    <property type="entry name" value="RNaseH_sf"/>
</dbReference>
<dbReference type="InterPro" id="IPR041577">
    <property type="entry name" value="RT_RNaseH_2"/>
</dbReference>
<keyword evidence="7" id="KW-0378">Hydrolase</keyword>
<evidence type="ECO:0000256" key="2">
    <source>
        <dbReference type="ARBA" id="ARBA00022670"/>
    </source>
</evidence>
<dbReference type="FunFam" id="1.10.340.70:FF:000001">
    <property type="entry name" value="Retrovirus-related Pol polyprotein from transposon gypsy-like Protein"/>
    <property type="match status" value="1"/>
</dbReference>
<dbReference type="Gene3D" id="4.10.60.10">
    <property type="entry name" value="Zinc finger, CCHC-type"/>
    <property type="match status" value="1"/>
</dbReference>
<dbReference type="InterPro" id="IPR050951">
    <property type="entry name" value="Retrovirus_Pol_polyprotein"/>
</dbReference>
<name>A0A8S0ZL74_ARCPL</name>
<dbReference type="Pfam" id="PF00665">
    <property type="entry name" value="rve"/>
    <property type="match status" value="1"/>
</dbReference>
<dbReference type="CDD" id="cd00303">
    <property type="entry name" value="retropepsin_like"/>
    <property type="match status" value="1"/>
</dbReference>
<keyword evidence="11" id="KW-0479">Metal-binding</keyword>
<feature type="domain" description="CCHC-type" evidence="13">
    <location>
        <begin position="245"/>
        <end position="260"/>
    </location>
</feature>
<dbReference type="InterPro" id="IPR036875">
    <property type="entry name" value="Znf_CCHC_sf"/>
</dbReference>
<dbReference type="InterPro" id="IPR001878">
    <property type="entry name" value="Znf_CCHC"/>
</dbReference>
<keyword evidence="11" id="KW-0862">Zinc</keyword>
<accession>A0A8S0ZL74</accession>
<sequence>MSGPYIDGLGTKKRRRCENAAPDSDESSSFFSSSDHEETVEKHRRYKKRRVTQTDAEVIPTFWPDEKSSNVKGWLHKIDQLGDVYGWDNKDRQFIMQIRLRGTARDWYDDLDDYDFTWKGWKNALETAFPRSTDFIDLLESMLARKKTNSESMTKYFHDKVSLLKKCNIVGEPAISCIIRGLPVEIRANAKAFQCDTPQQLYYGYLSSLENYKQVEASHPRLATTWRRGGAVAPIARGTDFQPKKCYACRREGHEAKDCKVPRCEVCHRPGHTSASCWYAASSSHPKVSNVLFTTYNIYVDLYKKAVVINGCSLIAYIDTGSKLNILTVAYADKLKLKIEPSVVTMRGFGGAYSTSLGTSHVNVHIDNIILSGFVEITNYDMADIDLIIGQSMISQNNISLIVSQNSVKFVGSLGNDVATYLDDVMLPTTSVDDGLKLLDNVLKLLSEANLKLNLSKCSFLKRTVNYLGHEITAGTVRPGQAKISCVAEYRRPRNVHEIREFIGLSSYFRKFIRGFAEIARPLTQLTKKDVQWTWGSAQETAFQTLKERLVERPVLGIYDRNACTELHTDASKLGLGGILLQYQSDGVLKPIAYFSRVTSKEEQFYHSYELETLAVVDSLKRFRVYLVGIPVTVVTDCAALRTTLVKKDLIPRIARWWLSIQDYDLHIEYRSGNRMRHVDALSRNPVQNSVLFIDNSDWLVTLQLQDESIQSLLTQLRNGTDNQNIIANYAIKDNILYRKTINGDRFVIPKLAKWGLLQKFHDQIGHVGFDKCEKTIKAQFWFEGMTRFIRKYVKSCLQCAYGKGEHGKLQGELHPIEKVAIPMHTLHVDHLGPFVKTRKGNAYILVVIDSFTKFVFAKPVKSCSSMETIKQLKDIISQFGNPHRIITDRGKAFTSQYFKQFSEEMQFKHILNAIASPRSNGQVERVNRTLINGLNTMSDSECTWDDHLIDIVWGINNTPHAITGFAPFKLLFGHPNSRLPAYPTGEPSDFESQAKALEERRNAAKLRIDKHMTLMKDRFDRSHKKCIKYSVGQLVLWKGGITRVSANITRKLNGLYTGPYRVCKAEESVDRYTICSIKGMKGYRKFTAVVRVEVLRPYKSSIPDDSSGSDHEVDRDDLIDLLES</sequence>
<dbReference type="Gene3D" id="1.10.340.70">
    <property type="match status" value="1"/>
</dbReference>
<evidence type="ECO:0000313" key="16">
    <source>
        <dbReference type="Proteomes" id="UP000494106"/>
    </source>
</evidence>
<reference evidence="15 16" key="1">
    <citation type="submission" date="2020-04" db="EMBL/GenBank/DDBJ databases">
        <authorList>
            <person name="Wallbank WR R."/>
            <person name="Pardo Diaz C."/>
            <person name="Kozak K."/>
            <person name="Martin S."/>
            <person name="Jiggins C."/>
            <person name="Moest M."/>
            <person name="Warren A I."/>
            <person name="Byers J.R.P. K."/>
            <person name="Montejo-Kovacevich G."/>
            <person name="Yen C E."/>
        </authorList>
    </citation>
    <scope>NUCLEOTIDE SEQUENCE [LARGE SCALE GENOMIC DNA]</scope>
</reference>
<evidence type="ECO:0000259" key="13">
    <source>
        <dbReference type="PROSITE" id="PS50158"/>
    </source>
</evidence>
<keyword evidence="6" id="KW-0064">Aspartyl protease</keyword>
<dbReference type="SUPFAM" id="SSF53098">
    <property type="entry name" value="Ribonuclease H-like"/>
    <property type="match status" value="1"/>
</dbReference>
<keyword evidence="10" id="KW-0511">Multifunctional enzyme</keyword>
<evidence type="ECO:0000256" key="8">
    <source>
        <dbReference type="ARBA" id="ARBA00022918"/>
    </source>
</evidence>
<dbReference type="GO" id="GO:0004519">
    <property type="term" value="F:endonuclease activity"/>
    <property type="evidence" value="ECO:0007669"/>
    <property type="project" value="UniProtKB-KW"/>
</dbReference>
<protein>
    <recommendedName>
        <fullName evidence="1">RNA-directed DNA polymerase</fullName>
        <ecNumber evidence="1">2.7.7.49</ecNumber>
    </recommendedName>
</protein>
<evidence type="ECO:0000256" key="12">
    <source>
        <dbReference type="SAM" id="MobiDB-lite"/>
    </source>
</evidence>
<comment type="caution">
    <text evidence="15">The sequence shown here is derived from an EMBL/GenBank/DDBJ whole genome shotgun (WGS) entry which is preliminary data.</text>
</comment>
<dbReference type="GO" id="GO:0042575">
    <property type="term" value="C:DNA polymerase complex"/>
    <property type="evidence" value="ECO:0007669"/>
    <property type="project" value="UniProtKB-ARBA"/>
</dbReference>
<dbReference type="InterPro" id="IPR043128">
    <property type="entry name" value="Rev_trsase/Diguanyl_cyclase"/>
</dbReference>
<dbReference type="SUPFAM" id="SSF57756">
    <property type="entry name" value="Retrovirus zinc finger-like domains"/>
    <property type="match status" value="1"/>
</dbReference>
<feature type="region of interest" description="Disordered" evidence="12">
    <location>
        <begin position="1"/>
        <end position="46"/>
    </location>
</feature>
<evidence type="ECO:0000256" key="5">
    <source>
        <dbReference type="ARBA" id="ARBA00022722"/>
    </source>
</evidence>
<evidence type="ECO:0000256" key="1">
    <source>
        <dbReference type="ARBA" id="ARBA00012493"/>
    </source>
</evidence>
<evidence type="ECO:0000256" key="10">
    <source>
        <dbReference type="ARBA" id="ARBA00023268"/>
    </source>
</evidence>
<dbReference type="GO" id="GO:0003677">
    <property type="term" value="F:DNA binding"/>
    <property type="evidence" value="ECO:0007669"/>
    <property type="project" value="UniProtKB-KW"/>
</dbReference>
<dbReference type="PROSITE" id="PS50994">
    <property type="entry name" value="INTEGRASE"/>
    <property type="match status" value="1"/>
</dbReference>
<keyword evidence="11" id="KW-0863">Zinc-finger</keyword>
<dbReference type="GO" id="GO:0003964">
    <property type="term" value="F:RNA-directed DNA polymerase activity"/>
    <property type="evidence" value="ECO:0007669"/>
    <property type="project" value="UniProtKB-KW"/>
</dbReference>
<evidence type="ECO:0000256" key="9">
    <source>
        <dbReference type="ARBA" id="ARBA00023125"/>
    </source>
</evidence>
<evidence type="ECO:0000259" key="14">
    <source>
        <dbReference type="PROSITE" id="PS50994"/>
    </source>
</evidence>
<dbReference type="InterPro" id="IPR043502">
    <property type="entry name" value="DNA/RNA_pol_sf"/>
</dbReference>
<dbReference type="EMBL" id="CADEBC010000476">
    <property type="protein sequence ID" value="CAB3232197.1"/>
    <property type="molecule type" value="Genomic_DNA"/>
</dbReference>
<keyword evidence="5" id="KW-0540">Nuclease</keyword>
<dbReference type="Pfam" id="PF00078">
    <property type="entry name" value="RVT_1"/>
    <property type="match status" value="1"/>
</dbReference>
<dbReference type="PANTHER" id="PTHR37984:SF5">
    <property type="entry name" value="PROTEIN NYNRIN-LIKE"/>
    <property type="match status" value="1"/>
</dbReference>
<dbReference type="SMART" id="SM00343">
    <property type="entry name" value="ZnF_C2HC"/>
    <property type="match status" value="2"/>
</dbReference>
<evidence type="ECO:0000256" key="4">
    <source>
        <dbReference type="ARBA" id="ARBA00022695"/>
    </source>
</evidence>
<evidence type="ECO:0000256" key="7">
    <source>
        <dbReference type="ARBA" id="ARBA00022759"/>
    </source>
</evidence>
<evidence type="ECO:0000256" key="11">
    <source>
        <dbReference type="PROSITE-ProRule" id="PRU00047"/>
    </source>
</evidence>
<dbReference type="InterPro" id="IPR021109">
    <property type="entry name" value="Peptidase_aspartic_dom_sf"/>
</dbReference>
<dbReference type="GO" id="GO:0006508">
    <property type="term" value="P:proteolysis"/>
    <property type="evidence" value="ECO:0007669"/>
    <property type="project" value="UniProtKB-KW"/>
</dbReference>
<dbReference type="AlphaFoldDB" id="A0A8S0ZL74"/>
<dbReference type="Proteomes" id="UP000494106">
    <property type="component" value="Unassembled WGS sequence"/>
</dbReference>
<evidence type="ECO:0000256" key="3">
    <source>
        <dbReference type="ARBA" id="ARBA00022679"/>
    </source>
</evidence>